<dbReference type="AlphaFoldDB" id="A0A6A4KX70"/>
<protein>
    <submittedName>
        <fullName evidence="1">Uncharacterized protein</fullName>
    </submittedName>
</protein>
<feature type="non-terminal residue" evidence="1">
    <location>
        <position position="1"/>
    </location>
</feature>
<reference evidence="1 2" key="1">
    <citation type="journal article" date="2019" name="Genome Biol. Evol.">
        <title>The Rhododendron genome and chromosomal organization provide insight into shared whole-genome duplications across the heath family (Ericaceae).</title>
        <authorList>
            <person name="Soza V.L."/>
            <person name="Lindsley D."/>
            <person name="Waalkes A."/>
            <person name="Ramage E."/>
            <person name="Patwardhan R.P."/>
            <person name="Burton J.N."/>
            <person name="Adey A."/>
            <person name="Kumar A."/>
            <person name="Qiu R."/>
            <person name="Shendure J."/>
            <person name="Hall B."/>
        </authorList>
    </citation>
    <scope>NUCLEOTIDE SEQUENCE [LARGE SCALE GENOMIC DNA]</scope>
    <source>
        <strain evidence="1">RSF 1966-606</strain>
    </source>
</reference>
<dbReference type="EMBL" id="QEFC01003398">
    <property type="protein sequence ID" value="KAE9448674.1"/>
    <property type="molecule type" value="Genomic_DNA"/>
</dbReference>
<organism evidence="1 2">
    <name type="scientific">Rhododendron williamsianum</name>
    <dbReference type="NCBI Taxonomy" id="262921"/>
    <lineage>
        <taxon>Eukaryota</taxon>
        <taxon>Viridiplantae</taxon>
        <taxon>Streptophyta</taxon>
        <taxon>Embryophyta</taxon>
        <taxon>Tracheophyta</taxon>
        <taxon>Spermatophyta</taxon>
        <taxon>Magnoliopsida</taxon>
        <taxon>eudicotyledons</taxon>
        <taxon>Gunneridae</taxon>
        <taxon>Pentapetalae</taxon>
        <taxon>asterids</taxon>
        <taxon>Ericales</taxon>
        <taxon>Ericaceae</taxon>
        <taxon>Ericoideae</taxon>
        <taxon>Rhodoreae</taxon>
        <taxon>Rhododendron</taxon>
    </lineage>
</organism>
<gene>
    <name evidence="1" type="ORF">C3L33_19417</name>
</gene>
<proteinExistence type="predicted"/>
<evidence type="ECO:0000313" key="1">
    <source>
        <dbReference type="EMBL" id="KAE9448674.1"/>
    </source>
</evidence>
<sequence length="36" mass="4117">MGNSVGHSALHGLDRPPIYRIPRSDRCRYPTYPTCE</sequence>
<accession>A0A6A4KX70</accession>
<evidence type="ECO:0000313" key="2">
    <source>
        <dbReference type="Proteomes" id="UP000428333"/>
    </source>
</evidence>
<name>A0A6A4KX70_9ERIC</name>
<comment type="caution">
    <text evidence="1">The sequence shown here is derived from an EMBL/GenBank/DDBJ whole genome shotgun (WGS) entry which is preliminary data.</text>
</comment>
<dbReference type="Proteomes" id="UP000428333">
    <property type="component" value="Linkage Group LG12"/>
</dbReference>
<keyword evidence="2" id="KW-1185">Reference proteome</keyword>